<proteinExistence type="predicted"/>
<keyword evidence="3" id="KW-1185">Reference proteome</keyword>
<feature type="compositionally biased region" description="Pro residues" evidence="1">
    <location>
        <begin position="92"/>
        <end position="102"/>
    </location>
</feature>
<comment type="caution">
    <text evidence="2">The sequence shown here is derived from an EMBL/GenBank/DDBJ whole genome shotgun (WGS) entry which is preliminary data.</text>
</comment>
<evidence type="ECO:0000256" key="1">
    <source>
        <dbReference type="SAM" id="MobiDB-lite"/>
    </source>
</evidence>
<reference evidence="3" key="1">
    <citation type="journal article" date="2019" name="Int. J. Syst. Evol. Microbiol.">
        <title>The Global Catalogue of Microorganisms (GCM) 10K type strain sequencing project: providing services to taxonomists for standard genome sequencing and annotation.</title>
        <authorList>
            <consortium name="The Broad Institute Genomics Platform"/>
            <consortium name="The Broad Institute Genome Sequencing Center for Infectious Disease"/>
            <person name="Wu L."/>
            <person name="Ma J."/>
        </authorList>
    </citation>
    <scope>NUCLEOTIDE SEQUENCE [LARGE SCALE GENOMIC DNA]</scope>
    <source>
        <strain evidence="3">JCM 18472</strain>
    </source>
</reference>
<gene>
    <name evidence="2" type="ORF">GCM10023342_07470</name>
</gene>
<evidence type="ECO:0008006" key="4">
    <source>
        <dbReference type="Google" id="ProtNLM"/>
    </source>
</evidence>
<dbReference type="RefSeq" id="WP_031382292.1">
    <property type="nucleotide sequence ID" value="NZ_BAABKI010000010.1"/>
</dbReference>
<name>A0ABP9R607_9GAMM</name>
<protein>
    <recommendedName>
        <fullName evidence="4">PRC-barrel domain containing protein</fullName>
    </recommendedName>
</protein>
<organism evidence="2 3">
    <name type="scientific">Modicisalibacter zincidurans</name>
    <dbReference type="NCBI Taxonomy" id="1178777"/>
    <lineage>
        <taxon>Bacteria</taxon>
        <taxon>Pseudomonadati</taxon>
        <taxon>Pseudomonadota</taxon>
        <taxon>Gammaproteobacteria</taxon>
        <taxon>Oceanospirillales</taxon>
        <taxon>Halomonadaceae</taxon>
        <taxon>Modicisalibacter</taxon>
    </lineage>
</organism>
<accession>A0ABP9R607</accession>
<feature type="region of interest" description="Disordered" evidence="1">
    <location>
        <begin position="61"/>
        <end position="102"/>
    </location>
</feature>
<evidence type="ECO:0000313" key="2">
    <source>
        <dbReference type="EMBL" id="GAA5171909.1"/>
    </source>
</evidence>
<evidence type="ECO:0000313" key="3">
    <source>
        <dbReference type="Proteomes" id="UP001500074"/>
    </source>
</evidence>
<dbReference type="EMBL" id="BAABKI010000010">
    <property type="protein sequence ID" value="GAA5171909.1"/>
    <property type="molecule type" value="Genomic_DNA"/>
</dbReference>
<sequence length="102" mass="10776">MDAAFHVGVTVQALDGTRLGDVDALGGKYARIVDTDGNFRWLPYTRLSATASDRLTLLDDPDGRLGAVLTSPPPGEEGARVDEASSESFPASDPPAFTPEKD</sequence>
<dbReference type="Proteomes" id="UP001500074">
    <property type="component" value="Unassembled WGS sequence"/>
</dbReference>